<evidence type="ECO:0000313" key="3">
    <source>
        <dbReference type="EMBL" id="GAM37245.1"/>
    </source>
</evidence>
<dbReference type="EMBL" id="DF933819">
    <property type="protein sequence ID" value="GAM37245.1"/>
    <property type="molecule type" value="Genomic_DNA"/>
</dbReference>
<evidence type="ECO:0000256" key="2">
    <source>
        <dbReference type="SAM" id="SignalP"/>
    </source>
</evidence>
<feature type="signal peptide" evidence="2">
    <location>
        <begin position="1"/>
        <end position="27"/>
    </location>
</feature>
<feature type="chain" id="PRO_5002121866" evidence="2">
    <location>
        <begin position="28"/>
        <end position="207"/>
    </location>
</feature>
<reference evidence="4" key="1">
    <citation type="journal article" date="2015" name="Genome Announc.">
        <title>Draft genome sequence of Talaromyces cellulolyticus strain Y-94, a source of lignocellulosic biomass-degrading enzymes.</title>
        <authorList>
            <person name="Fujii T."/>
            <person name="Koike H."/>
            <person name="Sawayama S."/>
            <person name="Yano S."/>
            <person name="Inoue H."/>
        </authorList>
    </citation>
    <scope>NUCLEOTIDE SEQUENCE [LARGE SCALE GENOMIC DNA]</scope>
    <source>
        <strain evidence="4">Y-94</strain>
    </source>
</reference>
<dbReference type="Proteomes" id="UP000053095">
    <property type="component" value="Unassembled WGS sequence"/>
</dbReference>
<protein>
    <submittedName>
        <fullName evidence="3">Uncharacterized protein</fullName>
    </submittedName>
</protein>
<keyword evidence="2" id="KW-0732">Signal</keyword>
<accession>A0A0B8MXP3</accession>
<organism evidence="3 4">
    <name type="scientific">Talaromyces pinophilus</name>
    <name type="common">Penicillium pinophilum</name>
    <dbReference type="NCBI Taxonomy" id="128442"/>
    <lineage>
        <taxon>Eukaryota</taxon>
        <taxon>Fungi</taxon>
        <taxon>Dikarya</taxon>
        <taxon>Ascomycota</taxon>
        <taxon>Pezizomycotina</taxon>
        <taxon>Eurotiomycetes</taxon>
        <taxon>Eurotiomycetidae</taxon>
        <taxon>Eurotiales</taxon>
        <taxon>Trichocomaceae</taxon>
        <taxon>Talaromyces</taxon>
        <taxon>Talaromyces sect. Talaromyces</taxon>
    </lineage>
</organism>
<dbReference type="AlphaFoldDB" id="A0A0B8MXP3"/>
<sequence length="207" mass="22917">MANISLRSLLTCFVYLVFAAWTASVHSYPTTLSNTTQILEKRVLIPPIPPIGEFVNHLKPFPPGKQYVFYGGGTQLAASHYARKVGGGLLANADDGEEWATLEGGPFKMRNDLAASGRPTWNDQEEFQAIQTLSNAYARIAEGDVVVVLAYDMPDRPSHWPGEYETMKQTGKVRKILAFDMKDPTAEPQGEPRELWPEPKAKTEHAG</sequence>
<gene>
    <name evidence="3" type="ORF">TCE0_023f07011</name>
</gene>
<feature type="region of interest" description="Disordered" evidence="1">
    <location>
        <begin position="181"/>
        <end position="207"/>
    </location>
</feature>
<evidence type="ECO:0000256" key="1">
    <source>
        <dbReference type="SAM" id="MobiDB-lite"/>
    </source>
</evidence>
<name>A0A0B8MXP3_TALPI</name>
<keyword evidence="4" id="KW-1185">Reference proteome</keyword>
<proteinExistence type="predicted"/>
<evidence type="ECO:0000313" key="4">
    <source>
        <dbReference type="Proteomes" id="UP000053095"/>
    </source>
</evidence>